<dbReference type="InterPro" id="IPR025139">
    <property type="entry name" value="DUF4062"/>
</dbReference>
<reference evidence="3" key="1">
    <citation type="submission" date="2022-11" db="UniProtKB">
        <authorList>
            <consortium name="WormBaseParasite"/>
        </authorList>
    </citation>
    <scope>IDENTIFICATION</scope>
</reference>
<dbReference type="Pfam" id="PF13271">
    <property type="entry name" value="DUF4062"/>
    <property type="match status" value="1"/>
</dbReference>
<evidence type="ECO:0000259" key="1">
    <source>
        <dbReference type="Pfam" id="PF13271"/>
    </source>
</evidence>
<accession>A0A914QX54</accession>
<dbReference type="PANTHER" id="PTHR19871:SF14">
    <property type="entry name" value="DUF4062 DOMAIN-CONTAINING PROTEIN"/>
    <property type="match status" value="1"/>
</dbReference>
<name>A0A914QX54_9BILA</name>
<evidence type="ECO:0000313" key="3">
    <source>
        <dbReference type="WBParaSite" id="PDA_v2.g6458.t1"/>
    </source>
</evidence>
<organism evidence="2 3">
    <name type="scientific">Panagrolaimus davidi</name>
    <dbReference type="NCBI Taxonomy" id="227884"/>
    <lineage>
        <taxon>Eukaryota</taxon>
        <taxon>Metazoa</taxon>
        <taxon>Ecdysozoa</taxon>
        <taxon>Nematoda</taxon>
        <taxon>Chromadorea</taxon>
        <taxon>Rhabditida</taxon>
        <taxon>Tylenchina</taxon>
        <taxon>Panagrolaimomorpha</taxon>
        <taxon>Panagrolaimoidea</taxon>
        <taxon>Panagrolaimidae</taxon>
        <taxon>Panagrolaimus</taxon>
    </lineage>
</organism>
<proteinExistence type="predicted"/>
<protein>
    <submittedName>
        <fullName evidence="3">DUF4062 domain-containing protein</fullName>
    </submittedName>
</protein>
<evidence type="ECO:0000313" key="2">
    <source>
        <dbReference type="Proteomes" id="UP000887578"/>
    </source>
</evidence>
<dbReference type="Proteomes" id="UP000887578">
    <property type="component" value="Unplaced"/>
</dbReference>
<feature type="domain" description="DUF4062" evidence="1">
    <location>
        <begin position="6"/>
        <end position="74"/>
    </location>
</feature>
<dbReference type="InterPro" id="IPR052752">
    <property type="entry name" value="NACHT-WD_repeat"/>
</dbReference>
<dbReference type="WBParaSite" id="PDA_v2.g6458.t1">
    <property type="protein sequence ID" value="PDA_v2.g6458.t1"/>
    <property type="gene ID" value="PDA_v2.g6458"/>
</dbReference>
<keyword evidence="2" id="KW-1185">Reference proteome</keyword>
<sequence length="87" mass="10228">MSKLVRVFTSSTFTDTTLERNALMEDVYPALKMYCRETHGLDFQVVDMRWGVRDEATDDHMTTNLCINEIHNCQKVRSFSKFVIKNF</sequence>
<dbReference type="AlphaFoldDB" id="A0A914QX54"/>
<dbReference type="PANTHER" id="PTHR19871">
    <property type="entry name" value="BETA TRANSDUCIN-RELATED PROTEIN"/>
    <property type="match status" value="1"/>
</dbReference>